<organism evidence="1 2">
    <name type="scientific">Flammeovirga yaeyamensis</name>
    <dbReference type="NCBI Taxonomy" id="367791"/>
    <lineage>
        <taxon>Bacteria</taxon>
        <taxon>Pseudomonadati</taxon>
        <taxon>Bacteroidota</taxon>
        <taxon>Cytophagia</taxon>
        <taxon>Cytophagales</taxon>
        <taxon>Flammeovirgaceae</taxon>
        <taxon>Flammeovirga</taxon>
    </lineage>
</organism>
<gene>
    <name evidence="1" type="ORF">KMW28_22930</name>
</gene>
<evidence type="ECO:0000313" key="1">
    <source>
        <dbReference type="EMBL" id="QWG05278.1"/>
    </source>
</evidence>
<dbReference type="AlphaFoldDB" id="A0AAX1NCI6"/>
<accession>A0AAX1NCI6</accession>
<evidence type="ECO:0000313" key="2">
    <source>
        <dbReference type="Proteomes" id="UP000678679"/>
    </source>
</evidence>
<name>A0AAX1NCI6_9BACT</name>
<dbReference type="KEGG" id="fya:KMW28_22930"/>
<dbReference type="Proteomes" id="UP000678679">
    <property type="component" value="Chromosome 2"/>
</dbReference>
<dbReference type="RefSeq" id="WP_169662056.1">
    <property type="nucleotide sequence ID" value="NZ_CP076133.1"/>
</dbReference>
<dbReference type="EMBL" id="CP076133">
    <property type="protein sequence ID" value="QWG05278.1"/>
    <property type="molecule type" value="Genomic_DNA"/>
</dbReference>
<protein>
    <recommendedName>
        <fullName evidence="3">Lipoprotein</fullName>
    </recommendedName>
</protein>
<sequence length="255" mass="29097">MRLFKSLSTIALASVCLFSCDSETLSEEFDEINGDVVEKTIKKMTLEELSSTGVSYEYEVMNFNYSDGKLKSITGVDDDLNVEYEGDDLDSFSAGGDVLNVEELFESPHDAFETGYVETYDENGNPKVIGFYEDEYDYELNQMVKILRFANVSYDDKPNLFYYTFASAGVIDVLDKVELNMGMNFQSTELIMARKLFPLNNVTKIEYTNEEGEAIGTLTIEYTYDEDGYPTFASGVNDIFDHDENEYYEVTFDYE</sequence>
<proteinExistence type="predicted"/>
<keyword evidence="2" id="KW-1185">Reference proteome</keyword>
<evidence type="ECO:0008006" key="3">
    <source>
        <dbReference type="Google" id="ProtNLM"/>
    </source>
</evidence>
<reference evidence="1 2" key="1">
    <citation type="submission" date="2021-05" db="EMBL/GenBank/DDBJ databases">
        <title>Comparative genomic studies on the polysaccharide-degrading batcterial strains of the Flammeovirga genus.</title>
        <authorList>
            <person name="Zewei F."/>
            <person name="Zheng Z."/>
            <person name="Yu L."/>
            <person name="Ruyue G."/>
            <person name="Yanhong M."/>
            <person name="Yuanyuan C."/>
            <person name="Jingyan G."/>
            <person name="Wenjun H."/>
        </authorList>
    </citation>
    <scope>NUCLEOTIDE SEQUENCE [LARGE SCALE GENOMIC DNA]</scope>
    <source>
        <strain evidence="1 2">NBRC:100898</strain>
    </source>
</reference>